<dbReference type="EMBL" id="CNFU01000051">
    <property type="protein sequence ID" value="CKR01162.1"/>
    <property type="molecule type" value="Genomic_DNA"/>
</dbReference>
<gene>
    <name evidence="2" type="ORF">ERS027661_00445</name>
</gene>
<feature type="region of interest" description="Disordered" evidence="1">
    <location>
        <begin position="13"/>
        <end position="57"/>
    </location>
</feature>
<evidence type="ECO:0000313" key="2">
    <source>
        <dbReference type="EMBL" id="CKR01162.1"/>
    </source>
</evidence>
<evidence type="ECO:0000313" key="3">
    <source>
        <dbReference type="Proteomes" id="UP000049023"/>
    </source>
</evidence>
<evidence type="ECO:0000256" key="1">
    <source>
        <dbReference type="SAM" id="MobiDB-lite"/>
    </source>
</evidence>
<sequence>MVASACICAETVDGRSRSPANTAKSATVEVAPNPAAAGPPSSRVVTMPRGSHTASVR</sequence>
<dbReference type="Proteomes" id="UP000049023">
    <property type="component" value="Unassembled WGS sequence"/>
</dbReference>
<dbReference type="AlphaFoldDB" id="A0A654ZSD9"/>
<organism evidence="2 3">
    <name type="scientific">Mycobacterium tuberculosis</name>
    <dbReference type="NCBI Taxonomy" id="1773"/>
    <lineage>
        <taxon>Bacteria</taxon>
        <taxon>Bacillati</taxon>
        <taxon>Actinomycetota</taxon>
        <taxon>Actinomycetes</taxon>
        <taxon>Mycobacteriales</taxon>
        <taxon>Mycobacteriaceae</taxon>
        <taxon>Mycobacterium</taxon>
        <taxon>Mycobacterium tuberculosis complex</taxon>
    </lineage>
</organism>
<name>A0A654ZSD9_MYCTX</name>
<accession>A0A654ZSD9</accession>
<protein>
    <submittedName>
        <fullName evidence="2">Uncharacterized protein</fullName>
    </submittedName>
</protein>
<reference evidence="2 3" key="1">
    <citation type="submission" date="2015-03" db="EMBL/GenBank/DDBJ databases">
        <authorList>
            <consortium name="Pathogen Informatics"/>
        </authorList>
    </citation>
    <scope>NUCLEOTIDE SEQUENCE [LARGE SCALE GENOMIC DNA]</scope>
    <source>
        <strain evidence="2 3">Bir 187</strain>
    </source>
</reference>
<feature type="compositionally biased region" description="Low complexity" evidence="1">
    <location>
        <begin position="31"/>
        <end position="40"/>
    </location>
</feature>
<proteinExistence type="predicted"/>